<dbReference type="EMBL" id="JAACJL010000017">
    <property type="protein sequence ID" value="KAF4618901.1"/>
    <property type="molecule type" value="Genomic_DNA"/>
</dbReference>
<dbReference type="Gene3D" id="1.10.630.10">
    <property type="entry name" value="Cytochrome P450"/>
    <property type="match status" value="1"/>
</dbReference>
<comment type="cofactor">
    <cofactor evidence="1 8">
        <name>heme</name>
        <dbReference type="ChEBI" id="CHEBI:30413"/>
    </cofactor>
</comment>
<evidence type="ECO:0000256" key="9">
    <source>
        <dbReference type="RuleBase" id="RU000461"/>
    </source>
</evidence>
<dbReference type="GO" id="GO:0016705">
    <property type="term" value="F:oxidoreductase activity, acting on paired donors, with incorporation or reduction of molecular oxygen"/>
    <property type="evidence" value="ECO:0007669"/>
    <property type="project" value="InterPro"/>
</dbReference>
<evidence type="ECO:0000256" key="5">
    <source>
        <dbReference type="ARBA" id="ARBA00023002"/>
    </source>
</evidence>
<name>A0A8H4QXC0_9AGAR</name>
<evidence type="ECO:0000256" key="8">
    <source>
        <dbReference type="PIRSR" id="PIRSR602401-1"/>
    </source>
</evidence>
<keyword evidence="5 9" id="KW-0560">Oxidoreductase</keyword>
<accession>A0A8H4QXC0</accession>
<dbReference type="GO" id="GO:0016125">
    <property type="term" value="P:sterol metabolic process"/>
    <property type="evidence" value="ECO:0007669"/>
    <property type="project" value="TreeGrafter"/>
</dbReference>
<dbReference type="GO" id="GO:0005506">
    <property type="term" value="F:iron ion binding"/>
    <property type="evidence" value="ECO:0007669"/>
    <property type="project" value="InterPro"/>
</dbReference>
<evidence type="ECO:0000256" key="2">
    <source>
        <dbReference type="ARBA" id="ARBA00010617"/>
    </source>
</evidence>
<dbReference type="AlphaFoldDB" id="A0A8H4QXC0"/>
<comment type="caution">
    <text evidence="11">The sequence shown here is derived from an EMBL/GenBank/DDBJ whole genome shotgun (WGS) entry which is preliminary data.</text>
</comment>
<dbReference type="SUPFAM" id="SSF48264">
    <property type="entry name" value="Cytochrome P450"/>
    <property type="match status" value="1"/>
</dbReference>
<evidence type="ECO:0000256" key="6">
    <source>
        <dbReference type="ARBA" id="ARBA00023004"/>
    </source>
</evidence>
<keyword evidence="12" id="KW-1185">Reference proteome</keyword>
<reference evidence="11 12" key="1">
    <citation type="submission" date="2019-12" db="EMBL/GenBank/DDBJ databases">
        <authorList>
            <person name="Floudas D."/>
            <person name="Bentzer J."/>
            <person name="Ahren D."/>
            <person name="Johansson T."/>
            <person name="Persson P."/>
            <person name="Tunlid A."/>
        </authorList>
    </citation>
    <scope>NUCLEOTIDE SEQUENCE [LARGE SCALE GENOMIC DNA]</scope>
    <source>
        <strain evidence="11 12">CBS 102.39</strain>
    </source>
</reference>
<keyword evidence="10" id="KW-0812">Transmembrane</keyword>
<dbReference type="GO" id="GO:0020037">
    <property type="term" value="F:heme binding"/>
    <property type="evidence" value="ECO:0007669"/>
    <property type="project" value="InterPro"/>
</dbReference>
<feature type="binding site" description="axial binding residue" evidence="8">
    <location>
        <position position="509"/>
    </location>
    <ligand>
        <name>heme</name>
        <dbReference type="ChEBI" id="CHEBI:30413"/>
    </ligand>
    <ligandPart>
        <name>Fe</name>
        <dbReference type="ChEBI" id="CHEBI:18248"/>
    </ligandPart>
</feature>
<dbReference type="PANTHER" id="PTHR24286:SF24">
    <property type="entry name" value="LANOSTEROL 14-ALPHA DEMETHYLASE"/>
    <property type="match status" value="1"/>
</dbReference>
<keyword evidence="4 8" id="KW-0479">Metal-binding</keyword>
<dbReference type="InterPro" id="IPR001128">
    <property type="entry name" value="Cyt_P450"/>
</dbReference>
<dbReference type="Pfam" id="PF00067">
    <property type="entry name" value="p450"/>
    <property type="match status" value="1"/>
</dbReference>
<evidence type="ECO:0000256" key="3">
    <source>
        <dbReference type="ARBA" id="ARBA00022617"/>
    </source>
</evidence>
<evidence type="ECO:0000313" key="12">
    <source>
        <dbReference type="Proteomes" id="UP000521872"/>
    </source>
</evidence>
<comment type="similarity">
    <text evidence="2 9">Belongs to the cytochrome P450 family.</text>
</comment>
<keyword evidence="6 8" id="KW-0408">Iron</keyword>
<keyword evidence="3 8" id="KW-0349">Heme</keyword>
<dbReference type="PANTHER" id="PTHR24286">
    <property type="entry name" value="CYTOCHROME P450 26"/>
    <property type="match status" value="1"/>
</dbReference>
<dbReference type="Proteomes" id="UP000521872">
    <property type="component" value="Unassembled WGS sequence"/>
</dbReference>
<evidence type="ECO:0000256" key="1">
    <source>
        <dbReference type="ARBA" id="ARBA00001971"/>
    </source>
</evidence>
<dbReference type="InterPro" id="IPR017972">
    <property type="entry name" value="Cyt_P450_CS"/>
</dbReference>
<keyword evidence="7 9" id="KW-0503">Monooxygenase</keyword>
<dbReference type="InterPro" id="IPR002401">
    <property type="entry name" value="Cyt_P450_E_grp-I"/>
</dbReference>
<dbReference type="GO" id="GO:0004497">
    <property type="term" value="F:monooxygenase activity"/>
    <property type="evidence" value="ECO:0007669"/>
    <property type="project" value="UniProtKB-KW"/>
</dbReference>
<evidence type="ECO:0000256" key="10">
    <source>
        <dbReference type="SAM" id="Phobius"/>
    </source>
</evidence>
<protein>
    <recommendedName>
        <fullName evidence="13">Cytochrome P450</fullName>
    </recommendedName>
</protein>
<evidence type="ECO:0008006" key="13">
    <source>
        <dbReference type="Google" id="ProtNLM"/>
    </source>
</evidence>
<evidence type="ECO:0000256" key="4">
    <source>
        <dbReference type="ARBA" id="ARBA00022723"/>
    </source>
</evidence>
<proteinExistence type="inferred from homology"/>
<keyword evidence="10" id="KW-0472">Membrane</keyword>
<dbReference type="CDD" id="cd00302">
    <property type="entry name" value="cytochrome_P450"/>
    <property type="match status" value="1"/>
</dbReference>
<gene>
    <name evidence="11" type="ORF">D9613_009944</name>
</gene>
<sequence>MPCSRSIKWHTSIACRCTPAGPERIIIAHALEDFPFDPTFPLTLPPQFSIAAMPYSVGLQSAANAFLSAGFSTQFTLAVIAFLLIVFITSALQKEGVDAPKSLPGNSLFHIVPFFRRRHQFLKWGFDVTGENVFQFNLLRNTVIVVSGENARQTFFTAKGLDLTEGFKILSGAIPMVKGVTSDLQTRRIALIHKRLANVQRNASLSSLIPLLLQDARRMMEGWGSSGQLDPFENVYELLFQFTIRSLSCVEISDDPALVSRLKTLYDTLDTGTTPATVLLPWLPTPAMIQKLWATKDIYEIVIKAINDREKSGISRDDTLQMLLDSGDEKLVVVGFIMGLLIAGARATGTTASWLMTYLGGNQEWRLKAAAEVEALLASRSYSPLSSPTSTTSESPFSPISPVSQSSLAARLSAIPLEAWENETPIMDALIRETTRVAQPHTAMRRNLGPELYINNKIIPTGAYVIYPFSDIHLNPDIYPDPWKFDPARKVPEHIPFAYAGWGGGKTTCLGTRLAKVELKLVTAMFVLGFQHSVVDRHGKPADPLPVPNWNDILLCRPPVGSFKLKYERTSAEL</sequence>
<evidence type="ECO:0000256" key="7">
    <source>
        <dbReference type="ARBA" id="ARBA00023033"/>
    </source>
</evidence>
<feature type="transmembrane region" description="Helical" evidence="10">
    <location>
        <begin position="75"/>
        <end position="92"/>
    </location>
</feature>
<dbReference type="PRINTS" id="PR00463">
    <property type="entry name" value="EP450I"/>
</dbReference>
<keyword evidence="10" id="KW-1133">Transmembrane helix</keyword>
<organism evidence="11 12">
    <name type="scientific">Agrocybe pediades</name>
    <dbReference type="NCBI Taxonomy" id="84607"/>
    <lineage>
        <taxon>Eukaryota</taxon>
        <taxon>Fungi</taxon>
        <taxon>Dikarya</taxon>
        <taxon>Basidiomycota</taxon>
        <taxon>Agaricomycotina</taxon>
        <taxon>Agaricomycetes</taxon>
        <taxon>Agaricomycetidae</taxon>
        <taxon>Agaricales</taxon>
        <taxon>Agaricineae</taxon>
        <taxon>Strophariaceae</taxon>
        <taxon>Agrocybe</taxon>
    </lineage>
</organism>
<evidence type="ECO:0000313" key="11">
    <source>
        <dbReference type="EMBL" id="KAF4618901.1"/>
    </source>
</evidence>
<dbReference type="PRINTS" id="PR00385">
    <property type="entry name" value="P450"/>
</dbReference>
<dbReference type="PROSITE" id="PS00086">
    <property type="entry name" value="CYTOCHROME_P450"/>
    <property type="match status" value="1"/>
</dbReference>
<dbReference type="InterPro" id="IPR036396">
    <property type="entry name" value="Cyt_P450_sf"/>
</dbReference>